<dbReference type="NCBIfam" id="NF002969">
    <property type="entry name" value="PRK03643.1"/>
    <property type="match status" value="1"/>
</dbReference>
<feature type="domain" description="Mannitol dehydrogenase C-terminal" evidence="4">
    <location>
        <begin position="243"/>
        <end position="374"/>
    </location>
</feature>
<dbReference type="InterPro" id="IPR013328">
    <property type="entry name" value="6PGD_dom2"/>
</dbReference>
<dbReference type="GO" id="GO:0009026">
    <property type="term" value="F:tagaturonate reductase activity"/>
    <property type="evidence" value="ECO:0007669"/>
    <property type="project" value="UniProtKB-EC"/>
</dbReference>
<evidence type="ECO:0000256" key="2">
    <source>
        <dbReference type="ARBA" id="ARBA00023027"/>
    </source>
</evidence>
<sequence length="457" mass="51622">MKNRILQFGSGVFLRGFWGWMIHELNKQELSDASITMVKLTPRGDLSQFIELDGKYNLTTKGLLNGQTIDQKEEISVYQRFIHPYLEWVEFLATAEEEDLQIVVSNSTEAGIVYKQCAFPNECPETYPAKLCAWLYKRFSFFDKSADKAPLILPMELIEHNGIKLREIICKHANDWGLDHDFITWIKKSCDFRNTLVDRIVTKGENTDACVEPYHLFAIEGDSAEDILPLKKAGINVFWTKNLPAFRETKVRMLNGGHTSMIYAAILSGETIVADALEKEPIDQFLRSILLDEILPTLEAKGGNTQELKDYAEAVIERFKNPFLNHEMINIALNSSSKLLVRLLPSFADSTAINKSFPDKLSQAIAAFFWFYRGSVVGDTFKGEAEGLSYDFADDAKAMNAIAKCDTSTPANFAKAILACSAWNGAFKAHPTFELRLTEIFEDFNQKGLKTSLFPQL</sequence>
<reference evidence="5 6" key="1">
    <citation type="submission" date="2023-02" db="EMBL/GenBank/DDBJ databases">
        <title>Genome sequence of Lentisphaera profundi SAORIC-696.</title>
        <authorList>
            <person name="Kim e."/>
            <person name="Cho J.-C."/>
            <person name="Choi A."/>
            <person name="Kang I."/>
        </authorList>
    </citation>
    <scope>NUCLEOTIDE SEQUENCE [LARGE SCALE GENOMIC DNA]</scope>
    <source>
        <strain evidence="5 6">SAORIC-696</strain>
    </source>
</reference>
<dbReference type="SUPFAM" id="SSF48179">
    <property type="entry name" value="6-phosphogluconate dehydrogenase C-terminal domain-like"/>
    <property type="match status" value="1"/>
</dbReference>
<evidence type="ECO:0000256" key="1">
    <source>
        <dbReference type="ARBA" id="ARBA00023002"/>
    </source>
</evidence>
<keyword evidence="2" id="KW-0520">NAD</keyword>
<dbReference type="PANTHER" id="PTHR30524">
    <property type="entry name" value="MANNITOL-1-PHOSPHATE 5-DEHYDROGENASE"/>
    <property type="match status" value="1"/>
</dbReference>
<proteinExistence type="predicted"/>
<dbReference type="EMBL" id="CP117811">
    <property type="protein sequence ID" value="WDE96936.1"/>
    <property type="molecule type" value="Genomic_DNA"/>
</dbReference>
<dbReference type="RefSeq" id="WP_274151026.1">
    <property type="nucleotide sequence ID" value="NZ_CP117811.1"/>
</dbReference>
<accession>A0ABY7VRV7</accession>
<keyword evidence="6" id="KW-1185">Reference proteome</keyword>
<dbReference type="Pfam" id="PF01232">
    <property type="entry name" value="Mannitol_dh"/>
    <property type="match status" value="1"/>
</dbReference>
<dbReference type="InterPro" id="IPR013118">
    <property type="entry name" value="Mannitol_DH_C"/>
</dbReference>
<dbReference type="Gene3D" id="1.10.1040.10">
    <property type="entry name" value="N-(1-d-carboxylethyl)-l-norvaline Dehydrogenase, domain 2"/>
    <property type="match status" value="1"/>
</dbReference>
<gene>
    <name evidence="5" type="ORF">PQO03_03045</name>
</gene>
<name>A0ABY7VRV7_9BACT</name>
<protein>
    <submittedName>
        <fullName evidence="5">Tagaturonate reductase</fullName>
        <ecNumber evidence="5">1.1.1.58</ecNumber>
    </submittedName>
</protein>
<feature type="domain" description="Mannitol dehydrogenase N-terminal" evidence="3">
    <location>
        <begin position="4"/>
        <end position="222"/>
    </location>
</feature>
<dbReference type="PANTHER" id="PTHR30524:SF0">
    <property type="entry name" value="ALTRONATE OXIDOREDUCTASE-RELATED"/>
    <property type="match status" value="1"/>
</dbReference>
<evidence type="ECO:0000259" key="3">
    <source>
        <dbReference type="Pfam" id="PF01232"/>
    </source>
</evidence>
<dbReference type="InterPro" id="IPR013131">
    <property type="entry name" value="Mannitol_DH_N"/>
</dbReference>
<dbReference type="InterPro" id="IPR036291">
    <property type="entry name" value="NAD(P)-bd_dom_sf"/>
</dbReference>
<evidence type="ECO:0000313" key="5">
    <source>
        <dbReference type="EMBL" id="WDE96936.1"/>
    </source>
</evidence>
<dbReference type="SUPFAM" id="SSF51735">
    <property type="entry name" value="NAD(P)-binding Rossmann-fold domains"/>
    <property type="match status" value="1"/>
</dbReference>
<evidence type="ECO:0000313" key="6">
    <source>
        <dbReference type="Proteomes" id="UP001214250"/>
    </source>
</evidence>
<dbReference type="EC" id="1.1.1.58" evidence="5"/>
<dbReference type="Pfam" id="PF08125">
    <property type="entry name" value="Mannitol_dh_C"/>
    <property type="match status" value="1"/>
</dbReference>
<evidence type="ECO:0000259" key="4">
    <source>
        <dbReference type="Pfam" id="PF08125"/>
    </source>
</evidence>
<keyword evidence="1 5" id="KW-0560">Oxidoreductase</keyword>
<organism evidence="5 6">
    <name type="scientific">Lentisphaera profundi</name>
    <dbReference type="NCBI Taxonomy" id="1658616"/>
    <lineage>
        <taxon>Bacteria</taxon>
        <taxon>Pseudomonadati</taxon>
        <taxon>Lentisphaerota</taxon>
        <taxon>Lentisphaeria</taxon>
        <taxon>Lentisphaerales</taxon>
        <taxon>Lentisphaeraceae</taxon>
        <taxon>Lentisphaera</taxon>
    </lineage>
</organism>
<dbReference type="InterPro" id="IPR008927">
    <property type="entry name" value="6-PGluconate_DH-like_C_sf"/>
</dbReference>
<dbReference type="Proteomes" id="UP001214250">
    <property type="component" value="Chromosome 1"/>
</dbReference>
<dbReference type="Gene3D" id="3.40.50.720">
    <property type="entry name" value="NAD(P)-binding Rossmann-like Domain"/>
    <property type="match status" value="1"/>
</dbReference>